<dbReference type="GO" id="GO:0016810">
    <property type="term" value="F:hydrolase activity, acting on carbon-nitrogen (but not peptide) bonds"/>
    <property type="evidence" value="ECO:0007669"/>
    <property type="project" value="InterPro"/>
</dbReference>
<dbReference type="AlphaFoldDB" id="A0AAW9S2G4"/>
<accession>A0AAW9S2G4</accession>
<dbReference type="Gene3D" id="3.20.20.140">
    <property type="entry name" value="Metal-dependent hydrolases"/>
    <property type="match status" value="1"/>
</dbReference>
<feature type="domain" description="Amidohydrolase 3" evidence="1">
    <location>
        <begin position="72"/>
        <end position="568"/>
    </location>
</feature>
<dbReference type="PANTHER" id="PTHR22642">
    <property type="entry name" value="IMIDAZOLONEPROPIONASE"/>
    <property type="match status" value="1"/>
</dbReference>
<organism evidence="2 3">
    <name type="scientific">Rapidithrix thailandica</name>
    <dbReference type="NCBI Taxonomy" id="413964"/>
    <lineage>
        <taxon>Bacteria</taxon>
        <taxon>Pseudomonadati</taxon>
        <taxon>Bacteroidota</taxon>
        <taxon>Cytophagia</taxon>
        <taxon>Cytophagales</taxon>
        <taxon>Flammeovirgaceae</taxon>
        <taxon>Rapidithrix</taxon>
    </lineage>
</organism>
<dbReference type="CDD" id="cd01300">
    <property type="entry name" value="YtcJ_like"/>
    <property type="match status" value="1"/>
</dbReference>
<protein>
    <submittedName>
        <fullName evidence="2">Amidohydrolase</fullName>
        <ecNumber evidence="2">3.5.-.-</ecNumber>
    </submittedName>
</protein>
<dbReference type="EMBL" id="JBDKWZ010000001">
    <property type="protein sequence ID" value="MEN7546615.1"/>
    <property type="molecule type" value="Genomic_DNA"/>
</dbReference>
<sequence length="572" mass="63265">MMKQIIPILLLLSALFSCEPKQTFYDMVIYNGIVYTLDEEQPQAEAVAVEDGKIVFVGSNEEVQAFIGDSTQVLDLQGKTLLPGLIDAHAHLMGIGENRIQLDLSQVKSYEELVEMVKKKAGSLKPGEWVLGRGWHQDKWMQMPEPSVKGFPVHELLSAASPDNPVFLRHASGHAGLANQKAMEEAGLIQLTAQEIDALEGERGEIIRDGKGKPTGIFNETAMEAIASHIPTSSAEYYQKVLQLAIEECLANGITSLHDAGVGPEVIELYKKQAAEGQLDMRLYVMLDGSNEELLKQYFQSGPELNLGQGFLDIRSIKLFADGALGSRGAWLLEPYDDRHEHSGHAVTPMEEIGNIAKKGFANGFQVCTHAIGDRANREVLNLYEEAFRQSADASEDHRFRIEHAQHISIEDIPRFAELGVIPSVQAIHMSSDRPWAIDRLGTQRIEEGAYVWQKLLQSGAKVINGTDAPVEPVNPMACFYAAVTRKTLKGEPEGGYEPGQKMTREQALKTYTLEAAYGAFQETWKGSVEVGKVADFTILSQDIMKVPEEDILNTKVAYTIVDGKIVFERKE</sequence>
<evidence type="ECO:0000259" key="1">
    <source>
        <dbReference type="Pfam" id="PF07969"/>
    </source>
</evidence>
<dbReference type="EC" id="3.5.-.-" evidence="2"/>
<dbReference type="SUPFAM" id="SSF51556">
    <property type="entry name" value="Metallo-dependent hydrolases"/>
    <property type="match status" value="1"/>
</dbReference>
<reference evidence="2 3" key="1">
    <citation type="submission" date="2024-04" db="EMBL/GenBank/DDBJ databases">
        <title>Novel genus in family Flammeovirgaceae.</title>
        <authorList>
            <person name="Nguyen T.H."/>
            <person name="Vuong T.Q."/>
            <person name="Le H."/>
            <person name="Kim S.-G."/>
        </authorList>
    </citation>
    <scope>NUCLEOTIDE SEQUENCE [LARGE SCALE GENOMIC DNA]</scope>
    <source>
        <strain evidence="2 3">JCM 23209</strain>
    </source>
</reference>
<dbReference type="PANTHER" id="PTHR22642:SF2">
    <property type="entry name" value="PROTEIN LONG AFTER FAR-RED 3"/>
    <property type="match status" value="1"/>
</dbReference>
<keyword evidence="2" id="KW-0378">Hydrolase</keyword>
<gene>
    <name evidence="2" type="ORF">AAG747_01770</name>
</gene>
<dbReference type="InterPro" id="IPR032466">
    <property type="entry name" value="Metal_Hydrolase"/>
</dbReference>
<dbReference type="InterPro" id="IPR011059">
    <property type="entry name" value="Metal-dep_hydrolase_composite"/>
</dbReference>
<evidence type="ECO:0000313" key="2">
    <source>
        <dbReference type="EMBL" id="MEN7546615.1"/>
    </source>
</evidence>
<proteinExistence type="predicted"/>
<dbReference type="Gene3D" id="3.10.310.70">
    <property type="match status" value="1"/>
</dbReference>
<dbReference type="InterPro" id="IPR013108">
    <property type="entry name" value="Amidohydro_3"/>
</dbReference>
<dbReference type="Gene3D" id="2.30.40.10">
    <property type="entry name" value="Urease, subunit C, domain 1"/>
    <property type="match status" value="1"/>
</dbReference>
<dbReference type="InterPro" id="IPR033932">
    <property type="entry name" value="YtcJ-like"/>
</dbReference>
<keyword evidence="3" id="KW-1185">Reference proteome</keyword>
<evidence type="ECO:0000313" key="3">
    <source>
        <dbReference type="Proteomes" id="UP001403385"/>
    </source>
</evidence>
<dbReference type="Proteomes" id="UP001403385">
    <property type="component" value="Unassembled WGS sequence"/>
</dbReference>
<dbReference type="Pfam" id="PF07969">
    <property type="entry name" value="Amidohydro_3"/>
    <property type="match status" value="1"/>
</dbReference>
<dbReference type="RefSeq" id="WP_346819399.1">
    <property type="nucleotide sequence ID" value="NZ_JBDKWZ010000001.1"/>
</dbReference>
<comment type="caution">
    <text evidence="2">The sequence shown here is derived from an EMBL/GenBank/DDBJ whole genome shotgun (WGS) entry which is preliminary data.</text>
</comment>
<dbReference type="PROSITE" id="PS51257">
    <property type="entry name" value="PROKAR_LIPOPROTEIN"/>
    <property type="match status" value="1"/>
</dbReference>
<name>A0AAW9S2G4_9BACT</name>
<dbReference type="SUPFAM" id="SSF51338">
    <property type="entry name" value="Composite domain of metallo-dependent hydrolases"/>
    <property type="match status" value="1"/>
</dbReference>